<evidence type="ECO:0000313" key="2">
    <source>
        <dbReference type="Proteomes" id="UP000252884"/>
    </source>
</evidence>
<proteinExistence type="predicted"/>
<sequence length="614" mass="62544">MTAAPDNADPRDPVLWHGHAQALATRDALRETVLAAHYDDDAAQLLVLAAERAALASLDAGAAAGAVLAAALREGAACGGAAALCAARTEGQAELGLDDGRTRVFRAGGRAGMSGPRWALATAMASSAGDGVVLEVLTHPAAVAACQEGAQTADPFWTPYCVGLAALYRGDAAAGTLLQAAMQALHAPPRIADATQLAELRRPVLQLALQLAQADAPADAPAAGAAGDAAGDATGDATGDAAAEVASDALLLALQAHARYHGAGPGRGEALGLLAFELGGLCAWAQRAGHPLAAQPAALAALLPPVLPPRDAALVYRFAPRRILHDGEPHWFLDLQGFPRAGRRHVVGERDGVLQAIYEAQGAPGLPPSRVAFALPDASAALGSPGAPGAPAPPPWPLALDATALRGLLHSGTAQAHAEAEPLQQALVRYGVEHVGEAASTESTGRNGGGATAPAGNAQAMAMASAALICAEAMPLLQALVGAQGAALAAQLRPRPEDYAAVFRPEVAAAARQAFDAVWDAAPPHPARAAAGARITCHAAPAGMLADENALSRPFPGGYRVLAALLQPRRVWLAWKVIAPGRNAGMAYDGLVWLDDRWAWFPKPYRVMAALLKT</sequence>
<keyword evidence="2" id="KW-1185">Reference proteome</keyword>
<organism evidence="1 2">
    <name type="scientific">Pseudorhodoferax soli</name>
    <dbReference type="NCBI Taxonomy" id="545864"/>
    <lineage>
        <taxon>Bacteria</taxon>
        <taxon>Pseudomonadati</taxon>
        <taxon>Pseudomonadota</taxon>
        <taxon>Betaproteobacteria</taxon>
        <taxon>Burkholderiales</taxon>
        <taxon>Comamonadaceae</taxon>
    </lineage>
</organism>
<name>A0A368XBE1_9BURK</name>
<dbReference type="AlphaFoldDB" id="A0A368XBE1"/>
<accession>A0A368XBE1</accession>
<dbReference type="EMBL" id="QPJK01000013">
    <property type="protein sequence ID" value="RCW65270.1"/>
    <property type="molecule type" value="Genomic_DNA"/>
</dbReference>
<protein>
    <submittedName>
        <fullName evidence="1">Uncharacterized protein</fullName>
    </submittedName>
</protein>
<dbReference type="RefSeq" id="WP_114472047.1">
    <property type="nucleotide sequence ID" value="NZ_QPJK01000013.1"/>
</dbReference>
<dbReference type="Proteomes" id="UP000252884">
    <property type="component" value="Unassembled WGS sequence"/>
</dbReference>
<comment type="caution">
    <text evidence="1">The sequence shown here is derived from an EMBL/GenBank/DDBJ whole genome shotgun (WGS) entry which is preliminary data.</text>
</comment>
<evidence type="ECO:0000313" key="1">
    <source>
        <dbReference type="EMBL" id="RCW65270.1"/>
    </source>
</evidence>
<gene>
    <name evidence="1" type="ORF">DES41_113194</name>
</gene>
<dbReference type="OrthoDB" id="9152429at2"/>
<reference evidence="1 2" key="1">
    <citation type="submission" date="2018-07" db="EMBL/GenBank/DDBJ databases">
        <title>Genomic Encyclopedia of Type Strains, Phase IV (KMG-IV): sequencing the most valuable type-strain genomes for metagenomic binning, comparative biology and taxonomic classification.</title>
        <authorList>
            <person name="Goeker M."/>
        </authorList>
    </citation>
    <scope>NUCLEOTIDE SEQUENCE [LARGE SCALE GENOMIC DNA]</scope>
    <source>
        <strain evidence="1 2">DSM 21634</strain>
    </source>
</reference>